<dbReference type="GO" id="GO:0004497">
    <property type="term" value="F:monooxygenase activity"/>
    <property type="evidence" value="ECO:0007669"/>
    <property type="project" value="UniProtKB-KW"/>
</dbReference>
<dbReference type="GO" id="GO:0016020">
    <property type="term" value="C:membrane"/>
    <property type="evidence" value="ECO:0007669"/>
    <property type="project" value="UniProtKB-SubCell"/>
</dbReference>
<feature type="region of interest" description="Disordered" evidence="12">
    <location>
        <begin position="284"/>
        <end position="303"/>
    </location>
</feature>
<evidence type="ECO:0000256" key="9">
    <source>
        <dbReference type="ARBA" id="ARBA00023004"/>
    </source>
</evidence>
<reference evidence="13 14" key="1">
    <citation type="journal article" date="2019" name="Genome Biol. Evol.">
        <title>The Rhododendron genome and chromosomal organization provide insight into shared whole-genome duplications across the heath family (Ericaceae).</title>
        <authorList>
            <person name="Soza V.L."/>
            <person name="Lindsley D."/>
            <person name="Waalkes A."/>
            <person name="Ramage E."/>
            <person name="Patwardhan R.P."/>
            <person name="Burton J.N."/>
            <person name="Adey A."/>
            <person name="Kumar A."/>
            <person name="Qiu R."/>
            <person name="Shendure J."/>
            <person name="Hall B."/>
        </authorList>
    </citation>
    <scope>NUCLEOTIDE SEQUENCE [LARGE SCALE GENOMIC DNA]</scope>
    <source>
        <strain evidence="13">RSF 1966-606</strain>
    </source>
</reference>
<dbReference type="Proteomes" id="UP000428333">
    <property type="component" value="Linkage Group LG07"/>
</dbReference>
<dbReference type="PANTHER" id="PTHR47944:SF10">
    <property type="entry name" value="CYTOCHROME P450 98A9"/>
    <property type="match status" value="1"/>
</dbReference>
<accession>A0A6A4LA37</accession>
<dbReference type="GO" id="GO:0020037">
    <property type="term" value="F:heme binding"/>
    <property type="evidence" value="ECO:0007669"/>
    <property type="project" value="InterPro"/>
</dbReference>
<evidence type="ECO:0000256" key="12">
    <source>
        <dbReference type="SAM" id="MobiDB-lite"/>
    </source>
</evidence>
<keyword evidence="5" id="KW-0812">Transmembrane</keyword>
<evidence type="ECO:0000256" key="2">
    <source>
        <dbReference type="ARBA" id="ARBA00004167"/>
    </source>
</evidence>
<evidence type="ECO:0000256" key="1">
    <source>
        <dbReference type="ARBA" id="ARBA00001971"/>
    </source>
</evidence>
<evidence type="ECO:0000256" key="10">
    <source>
        <dbReference type="ARBA" id="ARBA00023033"/>
    </source>
</evidence>
<keyword evidence="10" id="KW-0503">Monooxygenase</keyword>
<sequence>MNWEGVLDDQGLEFQAIAAERLKLASSLATAMHIPWLWWMFPLEEEAFAKHGERQDRLARVIMEEHSATRHKSGGTAQQHFVDALLTLREKYDLSEVTIIGLLWLTSGPIGKKAVKAQKEAIDHIGVAIFLYSSCDSDVKILGDFVDLESLGDQPMPLLPAELANLSSRGFLCGAGRRMLAAVGMGSLWDVKPADLICSSYAHIETSFISSYLCQKLRFKLPPGPRRLPIIGNLFDIKPVRFQCFAEWAQVYGPIISVWTGSNLNVVVSSPELAREVLKENDQHLANRHRSRSVTNEGGGGGGGMVKVGMEWEWWWCWSGGGGDVMVGWRWSDGGVMVAVSGGGRVVVVQWWHCGGDGGGGSDVVVVVGQ</sequence>
<evidence type="ECO:0000256" key="7">
    <source>
        <dbReference type="ARBA" id="ARBA00022989"/>
    </source>
</evidence>
<comment type="caution">
    <text evidence="13">The sequence shown here is derived from an EMBL/GenBank/DDBJ whole genome shotgun (WGS) entry which is preliminary data.</text>
</comment>
<dbReference type="InterPro" id="IPR036396">
    <property type="entry name" value="Cyt_P450_sf"/>
</dbReference>
<keyword evidence="11" id="KW-0472">Membrane</keyword>
<dbReference type="AlphaFoldDB" id="A0A6A4LA37"/>
<organism evidence="13 14">
    <name type="scientific">Rhododendron williamsianum</name>
    <dbReference type="NCBI Taxonomy" id="262921"/>
    <lineage>
        <taxon>Eukaryota</taxon>
        <taxon>Viridiplantae</taxon>
        <taxon>Streptophyta</taxon>
        <taxon>Embryophyta</taxon>
        <taxon>Tracheophyta</taxon>
        <taxon>Spermatophyta</taxon>
        <taxon>Magnoliopsida</taxon>
        <taxon>eudicotyledons</taxon>
        <taxon>Gunneridae</taxon>
        <taxon>Pentapetalae</taxon>
        <taxon>asterids</taxon>
        <taxon>Ericales</taxon>
        <taxon>Ericaceae</taxon>
        <taxon>Ericoideae</taxon>
        <taxon>Rhodoreae</taxon>
        <taxon>Rhododendron</taxon>
    </lineage>
</organism>
<name>A0A6A4LA37_9ERIC</name>
<evidence type="ECO:0000256" key="11">
    <source>
        <dbReference type="ARBA" id="ARBA00023136"/>
    </source>
</evidence>
<dbReference type="GO" id="GO:0016705">
    <property type="term" value="F:oxidoreductase activity, acting on paired donors, with incorporation or reduction of molecular oxygen"/>
    <property type="evidence" value="ECO:0007669"/>
    <property type="project" value="InterPro"/>
</dbReference>
<proteinExistence type="inferred from homology"/>
<keyword evidence="6" id="KW-0479">Metal-binding</keyword>
<dbReference type="GO" id="GO:0005506">
    <property type="term" value="F:iron ion binding"/>
    <property type="evidence" value="ECO:0007669"/>
    <property type="project" value="InterPro"/>
</dbReference>
<comment type="similarity">
    <text evidence="3">Belongs to the cytochrome P450 family.</text>
</comment>
<gene>
    <name evidence="13" type="ORF">C3L33_11882</name>
</gene>
<evidence type="ECO:0000256" key="4">
    <source>
        <dbReference type="ARBA" id="ARBA00022617"/>
    </source>
</evidence>
<dbReference type="Gene3D" id="1.10.630.10">
    <property type="entry name" value="Cytochrome P450"/>
    <property type="match status" value="1"/>
</dbReference>
<dbReference type="PANTHER" id="PTHR47944">
    <property type="entry name" value="CYTOCHROME P450 98A9"/>
    <property type="match status" value="1"/>
</dbReference>
<evidence type="ECO:0000313" key="14">
    <source>
        <dbReference type="Proteomes" id="UP000428333"/>
    </source>
</evidence>
<evidence type="ECO:0000256" key="5">
    <source>
        <dbReference type="ARBA" id="ARBA00022692"/>
    </source>
</evidence>
<evidence type="ECO:0000256" key="6">
    <source>
        <dbReference type="ARBA" id="ARBA00022723"/>
    </source>
</evidence>
<dbReference type="SUPFAM" id="SSF48264">
    <property type="entry name" value="Cytochrome P450"/>
    <property type="match status" value="2"/>
</dbReference>
<dbReference type="OrthoDB" id="2789670at2759"/>
<evidence type="ECO:0000256" key="8">
    <source>
        <dbReference type="ARBA" id="ARBA00023002"/>
    </source>
</evidence>
<dbReference type="EMBL" id="QEFC01001749">
    <property type="protein sequence ID" value="KAE9456213.1"/>
    <property type="molecule type" value="Genomic_DNA"/>
</dbReference>
<keyword evidence="8" id="KW-0560">Oxidoreductase</keyword>
<comment type="cofactor">
    <cofactor evidence="1">
        <name>heme</name>
        <dbReference type="ChEBI" id="CHEBI:30413"/>
    </cofactor>
</comment>
<keyword evidence="9" id="KW-0408">Iron</keyword>
<evidence type="ECO:0000313" key="13">
    <source>
        <dbReference type="EMBL" id="KAE9456213.1"/>
    </source>
</evidence>
<dbReference type="InterPro" id="IPR001128">
    <property type="entry name" value="Cyt_P450"/>
</dbReference>
<protein>
    <submittedName>
        <fullName evidence="13">Uncharacterized protein</fullName>
    </submittedName>
</protein>
<comment type="subcellular location">
    <subcellularLocation>
        <location evidence="2">Membrane</location>
        <topology evidence="2">Single-pass membrane protein</topology>
    </subcellularLocation>
</comment>
<feature type="non-terminal residue" evidence="13">
    <location>
        <position position="1"/>
    </location>
</feature>
<evidence type="ECO:0000256" key="3">
    <source>
        <dbReference type="ARBA" id="ARBA00010617"/>
    </source>
</evidence>
<keyword evidence="14" id="KW-1185">Reference proteome</keyword>
<keyword evidence="7" id="KW-1133">Transmembrane helix</keyword>
<dbReference type="Pfam" id="PF00067">
    <property type="entry name" value="p450"/>
    <property type="match status" value="1"/>
</dbReference>
<keyword evidence="4" id="KW-0349">Heme</keyword>